<comment type="caution">
    <text evidence="1">The sequence shown here is derived from an EMBL/GenBank/DDBJ whole genome shotgun (WGS) entry which is preliminary data.</text>
</comment>
<protein>
    <submittedName>
        <fullName evidence="1">Uncharacterized protein</fullName>
    </submittedName>
</protein>
<sequence>MLDLLGHNLLEVKRVYGDVVILRSVLIVVTNVDMHFTVKTEVGLIIQVANSVCVYKIYIKVDQSYLLQVVSEVESWDEPVYW</sequence>
<dbReference type="Proteomes" id="UP000247152">
    <property type="component" value="Unassembled WGS sequence"/>
</dbReference>
<proteinExistence type="predicted"/>
<gene>
    <name evidence="1" type="ORF">DGG96_19795</name>
</gene>
<dbReference type="EMBL" id="QHJG01000056">
    <property type="protein sequence ID" value="PWY53915.1"/>
    <property type="molecule type" value="Genomic_DNA"/>
</dbReference>
<evidence type="ECO:0000313" key="1">
    <source>
        <dbReference type="EMBL" id="PWY53915.1"/>
    </source>
</evidence>
<accession>A0A317TYI2</accession>
<dbReference type="AlphaFoldDB" id="A0A317TYI2"/>
<organism evidence="1 2">
    <name type="scientific">Legionella qingyii</name>
    <dbReference type="NCBI Taxonomy" id="2184757"/>
    <lineage>
        <taxon>Bacteria</taxon>
        <taxon>Pseudomonadati</taxon>
        <taxon>Pseudomonadota</taxon>
        <taxon>Gammaproteobacteria</taxon>
        <taxon>Legionellales</taxon>
        <taxon>Legionellaceae</taxon>
        <taxon>Legionella</taxon>
    </lineage>
</organism>
<reference evidence="1 2" key="1">
    <citation type="submission" date="2018-05" db="EMBL/GenBank/DDBJ databases">
        <title>Legionella qingyii sp.nov., whole genome shotgun sequence.</title>
        <authorList>
            <person name="Wu H."/>
            <person name="Zhu Q."/>
            <person name="Hu C."/>
        </authorList>
    </citation>
    <scope>NUCLEOTIDE SEQUENCE [LARGE SCALE GENOMIC DNA]</scope>
    <source>
        <strain evidence="1 2">HEB18</strain>
    </source>
</reference>
<name>A0A317TYI2_9GAMM</name>
<evidence type="ECO:0000313" key="2">
    <source>
        <dbReference type="Proteomes" id="UP000247152"/>
    </source>
</evidence>